<dbReference type="EC" id="1.3.1.21" evidence="18"/>
<comment type="caution">
    <text evidence="24">The sequence shown here is derived from an EMBL/GenBank/DDBJ whole genome shotgun (WGS) entry which is preliminary data.</text>
</comment>
<evidence type="ECO:0000256" key="23">
    <source>
        <dbReference type="SAM" id="Phobius"/>
    </source>
</evidence>
<evidence type="ECO:0000256" key="4">
    <source>
        <dbReference type="ARBA" id="ARBA00022516"/>
    </source>
</evidence>
<dbReference type="GO" id="GO:0016132">
    <property type="term" value="P:brassinosteroid biosynthetic process"/>
    <property type="evidence" value="ECO:0007669"/>
    <property type="project" value="TreeGrafter"/>
</dbReference>
<organism evidence="24">
    <name type="scientific">Menopon gallinae</name>
    <name type="common">poultry shaft louse</name>
    <dbReference type="NCBI Taxonomy" id="328185"/>
    <lineage>
        <taxon>Eukaryota</taxon>
        <taxon>Metazoa</taxon>
        <taxon>Ecdysozoa</taxon>
        <taxon>Arthropoda</taxon>
        <taxon>Hexapoda</taxon>
        <taxon>Insecta</taxon>
        <taxon>Pterygota</taxon>
        <taxon>Neoptera</taxon>
        <taxon>Paraneoptera</taxon>
        <taxon>Psocodea</taxon>
        <taxon>Troctomorpha</taxon>
        <taxon>Phthiraptera</taxon>
        <taxon>Amblycera</taxon>
        <taxon>Menoponidae</taxon>
        <taxon>Menopon</taxon>
    </lineage>
</organism>
<evidence type="ECO:0000256" key="13">
    <source>
        <dbReference type="ARBA" id="ARBA00023011"/>
    </source>
</evidence>
<evidence type="ECO:0000256" key="19">
    <source>
        <dbReference type="ARBA" id="ARBA00039984"/>
    </source>
</evidence>
<keyword evidence="15 23" id="KW-0472">Membrane</keyword>
<comment type="catalytic activity">
    <reaction evidence="21">
        <text>cholesterol + NADP(+) = 7-dehydrocholesterol + NADPH + H(+)</text>
        <dbReference type="Rhea" id="RHEA:23984"/>
        <dbReference type="ChEBI" id="CHEBI:15378"/>
        <dbReference type="ChEBI" id="CHEBI:16113"/>
        <dbReference type="ChEBI" id="CHEBI:17759"/>
        <dbReference type="ChEBI" id="CHEBI:57783"/>
        <dbReference type="ChEBI" id="CHEBI:58349"/>
        <dbReference type="EC" id="1.3.1.21"/>
    </reaction>
    <physiologicalReaction direction="right-to-left" evidence="21">
        <dbReference type="Rhea" id="RHEA:23986"/>
    </physiologicalReaction>
</comment>
<evidence type="ECO:0000313" key="24">
    <source>
        <dbReference type="EMBL" id="KAL0275601.1"/>
    </source>
</evidence>
<keyword evidence="16" id="KW-1207">Sterol metabolism</keyword>
<keyword evidence="5" id="KW-0153">Cholesterol metabolism</keyword>
<evidence type="ECO:0000256" key="3">
    <source>
        <dbReference type="ARBA" id="ARBA00005402"/>
    </source>
</evidence>
<evidence type="ECO:0000256" key="14">
    <source>
        <dbReference type="ARBA" id="ARBA00023098"/>
    </source>
</evidence>
<feature type="transmembrane region" description="Helical" evidence="23">
    <location>
        <begin position="283"/>
        <end position="300"/>
    </location>
</feature>
<dbReference type="GO" id="GO:0006695">
    <property type="term" value="P:cholesterol biosynthetic process"/>
    <property type="evidence" value="ECO:0007669"/>
    <property type="project" value="UniProtKB-KW"/>
</dbReference>
<keyword evidence="12" id="KW-0560">Oxidoreductase</keyword>
<comment type="pathway">
    <text evidence="2">Steroid biosynthesis; cholesterol biosynthesis.</text>
</comment>
<evidence type="ECO:0000256" key="9">
    <source>
        <dbReference type="ARBA" id="ARBA00022857"/>
    </source>
</evidence>
<feature type="transmembrane region" description="Helical" evidence="23">
    <location>
        <begin position="16"/>
        <end position="36"/>
    </location>
</feature>
<keyword evidence="17" id="KW-0753">Steroid metabolism</keyword>
<reference evidence="24" key="1">
    <citation type="journal article" date="2024" name="Gigascience">
        <title>Chromosome-level genome of the poultry shaft louse Menopon gallinae provides insight into the host-switching and adaptive evolution of parasitic lice.</title>
        <authorList>
            <person name="Xu Y."/>
            <person name="Ma L."/>
            <person name="Liu S."/>
            <person name="Liang Y."/>
            <person name="Liu Q."/>
            <person name="He Z."/>
            <person name="Tian L."/>
            <person name="Duan Y."/>
            <person name="Cai W."/>
            <person name="Li H."/>
            <person name="Song F."/>
        </authorList>
    </citation>
    <scope>NUCLEOTIDE SEQUENCE</scope>
    <source>
        <strain evidence="24">Cailab_2023a</strain>
    </source>
</reference>
<evidence type="ECO:0000256" key="11">
    <source>
        <dbReference type="ARBA" id="ARBA00022989"/>
    </source>
</evidence>
<evidence type="ECO:0000256" key="1">
    <source>
        <dbReference type="ARBA" id="ARBA00004477"/>
    </source>
</evidence>
<dbReference type="AlphaFoldDB" id="A0AAW2I1F7"/>
<evidence type="ECO:0000256" key="16">
    <source>
        <dbReference type="ARBA" id="ARBA00023166"/>
    </source>
</evidence>
<comment type="catalytic activity">
    <reaction evidence="22">
        <text>7-dehydrodesmosterol + NADPH + H(+) = desmosterol + NADP(+)</text>
        <dbReference type="Rhea" id="RHEA:46740"/>
        <dbReference type="ChEBI" id="CHEBI:15378"/>
        <dbReference type="ChEBI" id="CHEBI:17737"/>
        <dbReference type="ChEBI" id="CHEBI:27910"/>
        <dbReference type="ChEBI" id="CHEBI:57783"/>
        <dbReference type="ChEBI" id="CHEBI:58349"/>
    </reaction>
    <physiologicalReaction direction="left-to-right" evidence="22">
        <dbReference type="Rhea" id="RHEA:46741"/>
    </physiologicalReaction>
</comment>
<dbReference type="PANTHER" id="PTHR21257:SF38">
    <property type="entry name" value="7-DEHYDROCHOLESTEROL REDUCTASE"/>
    <property type="match status" value="1"/>
</dbReference>
<comment type="similarity">
    <text evidence="3">Belongs to the ERG4/ERG24 family.</text>
</comment>
<dbReference type="Gene3D" id="1.20.120.1630">
    <property type="match status" value="1"/>
</dbReference>
<dbReference type="InterPro" id="IPR001171">
    <property type="entry name" value="ERG24_DHCR-like"/>
</dbReference>
<accession>A0AAW2I1F7</accession>
<feature type="transmembrane region" description="Helical" evidence="23">
    <location>
        <begin position="377"/>
        <end position="393"/>
    </location>
</feature>
<evidence type="ECO:0000256" key="22">
    <source>
        <dbReference type="ARBA" id="ARBA00047826"/>
    </source>
</evidence>
<dbReference type="GO" id="GO:0047598">
    <property type="term" value="F:7-dehydrocholesterol reductase activity"/>
    <property type="evidence" value="ECO:0007669"/>
    <property type="project" value="UniProtKB-EC"/>
</dbReference>
<dbReference type="EMBL" id="JARGDH010000002">
    <property type="protein sequence ID" value="KAL0275601.1"/>
    <property type="molecule type" value="Genomic_DNA"/>
</dbReference>
<protein>
    <recommendedName>
        <fullName evidence="19">7-dehydrocholesterol reductase</fullName>
        <ecNumber evidence="18">1.3.1.21</ecNumber>
    </recommendedName>
    <alternativeName>
        <fullName evidence="20">Sterol Delta(7)-reductase</fullName>
    </alternativeName>
</protein>
<keyword evidence="4" id="KW-0444">Lipid biosynthesis</keyword>
<evidence type="ECO:0000256" key="8">
    <source>
        <dbReference type="ARBA" id="ARBA00022824"/>
    </source>
</evidence>
<keyword evidence="13" id="KW-0756">Sterol biosynthesis</keyword>
<feature type="transmembrane region" description="Helical" evidence="23">
    <location>
        <begin position="98"/>
        <end position="119"/>
    </location>
</feature>
<evidence type="ECO:0000256" key="7">
    <source>
        <dbReference type="ARBA" id="ARBA00022778"/>
    </source>
</evidence>
<dbReference type="GO" id="GO:0005789">
    <property type="term" value="C:endoplasmic reticulum membrane"/>
    <property type="evidence" value="ECO:0007669"/>
    <property type="project" value="UniProtKB-SubCell"/>
</dbReference>
<evidence type="ECO:0000256" key="15">
    <source>
        <dbReference type="ARBA" id="ARBA00023136"/>
    </source>
</evidence>
<evidence type="ECO:0000256" key="6">
    <source>
        <dbReference type="ARBA" id="ARBA00022692"/>
    </source>
</evidence>
<keyword evidence="14" id="KW-0443">Lipid metabolism</keyword>
<name>A0AAW2I1F7_9NEOP</name>
<evidence type="ECO:0000256" key="12">
    <source>
        <dbReference type="ARBA" id="ARBA00023002"/>
    </source>
</evidence>
<evidence type="ECO:0000256" key="21">
    <source>
        <dbReference type="ARBA" id="ARBA00047795"/>
    </source>
</evidence>
<evidence type="ECO:0000256" key="20">
    <source>
        <dbReference type="ARBA" id="ARBA00042688"/>
    </source>
</evidence>
<keyword evidence="7" id="KW-0152">Cholesterol biosynthesis</keyword>
<feature type="transmembrane region" description="Helical" evidence="23">
    <location>
        <begin position="251"/>
        <end position="271"/>
    </location>
</feature>
<gene>
    <name evidence="24" type="ORF">PYX00_003407</name>
</gene>
<dbReference type="InterPro" id="IPR018083">
    <property type="entry name" value="Sterol_reductase_CS"/>
</dbReference>
<evidence type="ECO:0000256" key="2">
    <source>
        <dbReference type="ARBA" id="ARBA00004770"/>
    </source>
</evidence>
<evidence type="ECO:0000256" key="18">
    <source>
        <dbReference type="ARBA" id="ARBA00038851"/>
    </source>
</evidence>
<dbReference type="PROSITE" id="PS01018">
    <property type="entry name" value="STEROL_REDUCT_2"/>
    <property type="match status" value="1"/>
</dbReference>
<dbReference type="Pfam" id="PF01222">
    <property type="entry name" value="ERG4_ERG24"/>
    <property type="match status" value="1"/>
</dbReference>
<dbReference type="PANTHER" id="PTHR21257">
    <property type="entry name" value="DELTA(14)-STEROL REDUCTASE"/>
    <property type="match status" value="1"/>
</dbReference>
<keyword evidence="11 23" id="KW-1133">Transmembrane helix</keyword>
<keyword evidence="9" id="KW-0521">NADP</keyword>
<evidence type="ECO:0000256" key="10">
    <source>
        <dbReference type="ARBA" id="ARBA00022955"/>
    </source>
</evidence>
<feature type="transmembrane region" description="Helical" evidence="23">
    <location>
        <begin position="56"/>
        <end position="77"/>
    </location>
</feature>
<keyword evidence="6 23" id="KW-0812">Transmembrane</keyword>
<keyword evidence="10" id="KW-0752">Steroid biosynthesis</keyword>
<sequence length="423" mass="49692">MIRYLNQFKMLERIRYHAVPPAFILFFTFIVQYLAIKGKGENFTVDLMQKCMLGNTTSWIWSVIIVLWGAVSLKVPAKDVKGPETSFGVRPIYKGNGFQYYCFTLIIYILMDQLFPVSASLYENFPQLLGSFNIIAMLLCIFLLIKGKVSPTHKNDKVKRDPLLYEFYRGMELHPTVFGLDIKQLTNCRIGLMGWQIFIHAFFVTSVGKYGFNHAVFVNYILQTVYLAKFFWWEAGYFYTLDMMFDRAGYYICWGCLVWVPCLYTYSSYYIVQHQPSLQTNQALLFLIAGLLSITLNYLVDYEKQKFRNAKDYKCKIWGKEASFIRAEYVDGKGRKKTSALLTSGFWGISRHMNYTFELLAAFSWCGVGGFENAPMVHLYFIFLFGLLIHRTFRDEDKCEAKYKRHWKLYCEKVPYRLLPYIW</sequence>
<comment type="subcellular location">
    <subcellularLocation>
        <location evidence="1">Endoplasmic reticulum membrane</location>
        <topology evidence="1">Multi-pass membrane protein</topology>
    </subcellularLocation>
</comment>
<evidence type="ECO:0000256" key="17">
    <source>
        <dbReference type="ARBA" id="ARBA00023221"/>
    </source>
</evidence>
<feature type="transmembrane region" description="Helical" evidence="23">
    <location>
        <begin position="125"/>
        <end position="145"/>
    </location>
</feature>
<feature type="transmembrane region" description="Helical" evidence="23">
    <location>
        <begin position="220"/>
        <end position="239"/>
    </location>
</feature>
<keyword evidence="8" id="KW-0256">Endoplasmic reticulum</keyword>
<proteinExistence type="inferred from homology"/>
<evidence type="ECO:0000256" key="5">
    <source>
        <dbReference type="ARBA" id="ARBA00022548"/>
    </source>
</evidence>